<feature type="region of interest" description="Disordered" evidence="1">
    <location>
        <begin position="102"/>
        <end position="124"/>
    </location>
</feature>
<dbReference type="Gene3D" id="1.10.720.30">
    <property type="entry name" value="SAP domain"/>
    <property type="match status" value="1"/>
</dbReference>
<evidence type="ECO:0000313" key="5">
    <source>
        <dbReference type="Proteomes" id="UP001431209"/>
    </source>
</evidence>
<keyword evidence="2" id="KW-0732">Signal</keyword>
<dbReference type="EMBL" id="JAOPGA020001056">
    <property type="protein sequence ID" value="KAL0484612.1"/>
    <property type="molecule type" value="Genomic_DNA"/>
</dbReference>
<dbReference type="InterPro" id="IPR036361">
    <property type="entry name" value="SAP_dom_sf"/>
</dbReference>
<feature type="compositionally biased region" description="Basic and acidic residues" evidence="1">
    <location>
        <begin position="104"/>
        <end position="117"/>
    </location>
</feature>
<name>A0AAW2Z7F3_9EUKA</name>
<gene>
    <name evidence="4" type="ORF">AKO1_003456</name>
</gene>
<accession>A0AAW2Z7F3</accession>
<dbReference type="InterPro" id="IPR019345">
    <property type="entry name" value="ARMET_C"/>
</dbReference>
<proteinExistence type="predicted"/>
<sequence>MKSVTLLALFILSVLITLSLQQEAQTEPTEINKEAPDIVHAENPDVKKFLDNKYDRVRLKKLKSLELKRLLEEKGLSSEGYSEKSDLIDKIIESKDLPNVPVPEKLKPVFDAPRKPDGSPGEMNYDEIMKFMMEKNKQDKEKNEELFAKLREHGFDTSTLEKKSQEDDLFARAAEIRRKNEEEKAKQAKEEKNDEL</sequence>
<evidence type="ECO:0000256" key="2">
    <source>
        <dbReference type="SAM" id="SignalP"/>
    </source>
</evidence>
<comment type="caution">
    <text evidence="4">The sequence shown here is derived from an EMBL/GenBank/DDBJ whole genome shotgun (WGS) entry which is preliminary data.</text>
</comment>
<dbReference type="Proteomes" id="UP001431209">
    <property type="component" value="Unassembled WGS sequence"/>
</dbReference>
<evidence type="ECO:0000256" key="1">
    <source>
        <dbReference type="SAM" id="MobiDB-lite"/>
    </source>
</evidence>
<keyword evidence="5" id="KW-1185">Reference proteome</keyword>
<organism evidence="4 5">
    <name type="scientific">Acrasis kona</name>
    <dbReference type="NCBI Taxonomy" id="1008807"/>
    <lineage>
        <taxon>Eukaryota</taxon>
        <taxon>Discoba</taxon>
        <taxon>Heterolobosea</taxon>
        <taxon>Tetramitia</taxon>
        <taxon>Eutetramitia</taxon>
        <taxon>Acrasidae</taxon>
        <taxon>Acrasis</taxon>
    </lineage>
</organism>
<feature type="domain" description="ARMET C-terminal" evidence="3">
    <location>
        <begin position="57"/>
        <end position="94"/>
    </location>
</feature>
<feature type="chain" id="PRO_5043733151" description="ARMET C-terminal domain-containing protein" evidence="2">
    <location>
        <begin position="27"/>
        <end position="196"/>
    </location>
</feature>
<evidence type="ECO:0000313" key="4">
    <source>
        <dbReference type="EMBL" id="KAL0484612.1"/>
    </source>
</evidence>
<feature type="region of interest" description="Disordered" evidence="1">
    <location>
        <begin position="177"/>
        <end position="196"/>
    </location>
</feature>
<dbReference type="Pfam" id="PF10208">
    <property type="entry name" value="ARMET_C"/>
    <property type="match status" value="1"/>
</dbReference>
<dbReference type="SUPFAM" id="SSF68906">
    <property type="entry name" value="SAP domain"/>
    <property type="match status" value="1"/>
</dbReference>
<evidence type="ECO:0000259" key="3">
    <source>
        <dbReference type="Pfam" id="PF10208"/>
    </source>
</evidence>
<reference evidence="4 5" key="1">
    <citation type="submission" date="2024-03" db="EMBL/GenBank/DDBJ databases">
        <title>The Acrasis kona genome and developmental transcriptomes reveal deep origins of eukaryotic multicellular pathways.</title>
        <authorList>
            <person name="Sheikh S."/>
            <person name="Fu C.-J."/>
            <person name="Brown M.W."/>
            <person name="Baldauf S.L."/>
        </authorList>
    </citation>
    <scope>NUCLEOTIDE SEQUENCE [LARGE SCALE GENOMIC DNA]</scope>
    <source>
        <strain evidence="4 5">ATCC MYA-3509</strain>
    </source>
</reference>
<dbReference type="AlphaFoldDB" id="A0AAW2Z7F3"/>
<protein>
    <recommendedName>
        <fullName evidence="3">ARMET C-terminal domain-containing protein</fullName>
    </recommendedName>
</protein>
<feature type="signal peptide" evidence="2">
    <location>
        <begin position="1"/>
        <end position="26"/>
    </location>
</feature>